<accession>A0A9Q4KTD1</accession>
<dbReference type="PIRSF" id="PIRSF003174">
    <property type="entry name" value="CreA"/>
    <property type="match status" value="1"/>
</dbReference>
<dbReference type="InterPro" id="IPR010292">
    <property type="entry name" value="Uncharacterised_CreA"/>
</dbReference>
<dbReference type="Proteomes" id="UP001075461">
    <property type="component" value="Unassembled WGS sequence"/>
</dbReference>
<keyword evidence="1" id="KW-0732">Signal</keyword>
<dbReference type="PANTHER" id="PTHR37952:SF2">
    <property type="entry name" value="PROTEIN CREA"/>
    <property type="match status" value="1"/>
</dbReference>
<organism evidence="2 3">
    <name type="scientific">Campylobacter ureolyticus</name>
    <dbReference type="NCBI Taxonomy" id="827"/>
    <lineage>
        <taxon>Bacteria</taxon>
        <taxon>Pseudomonadati</taxon>
        <taxon>Campylobacterota</taxon>
        <taxon>Epsilonproteobacteria</taxon>
        <taxon>Campylobacterales</taxon>
        <taxon>Campylobacteraceae</taxon>
        <taxon>Campylobacter</taxon>
    </lineage>
</organism>
<dbReference type="AlphaFoldDB" id="A0A9Q4KTD1"/>
<dbReference type="Pfam" id="PF05981">
    <property type="entry name" value="CreA"/>
    <property type="match status" value="1"/>
</dbReference>
<proteinExistence type="predicted"/>
<sequence>MKNIFLILSILALNLFANDDAINKIGSVNTAWKLLGKNDRIEIISVKDPKIDGITCFLSYAKKGGASEIVGLEEDTSNASVSCVQTAKKIIIKEDISKDKENIFKKRSSVLFKKTQVVRMYDEKDNAIIYLAYSDKLVDGSPNNSISVVPCNQAVGNVCEFINEQGSKKPNSL</sequence>
<comment type="caution">
    <text evidence="2">The sequence shown here is derived from an EMBL/GenBank/DDBJ whole genome shotgun (WGS) entry which is preliminary data.</text>
</comment>
<feature type="signal peptide" evidence="1">
    <location>
        <begin position="1"/>
        <end position="17"/>
    </location>
</feature>
<dbReference type="PANTHER" id="PTHR37952">
    <property type="match status" value="1"/>
</dbReference>
<feature type="chain" id="PRO_5040283489" evidence="1">
    <location>
        <begin position="18"/>
        <end position="173"/>
    </location>
</feature>
<dbReference type="RefSeq" id="WP_269480637.1">
    <property type="nucleotide sequence ID" value="NZ_JAPXGH010000001.1"/>
</dbReference>
<dbReference type="EMBL" id="JAPXGP010000008">
    <property type="protein sequence ID" value="MCZ6162403.1"/>
    <property type="molecule type" value="Genomic_DNA"/>
</dbReference>
<evidence type="ECO:0000256" key="1">
    <source>
        <dbReference type="SAM" id="SignalP"/>
    </source>
</evidence>
<reference evidence="2" key="1">
    <citation type="submission" date="2022-12" db="EMBL/GenBank/DDBJ databases">
        <title>Species Delineation and Comparative Genomics within the Campylobacter ureolyticus Complex.</title>
        <authorList>
            <person name="Maki J."/>
            <person name="Howard M."/>
            <person name="Connelly S."/>
            <person name="Hardy D.J."/>
            <person name="Cameron A."/>
        </authorList>
    </citation>
    <scope>NUCLEOTIDE SEQUENCE</scope>
    <source>
        <strain evidence="2">URMC_786</strain>
    </source>
</reference>
<evidence type="ECO:0000313" key="3">
    <source>
        <dbReference type="Proteomes" id="UP001075461"/>
    </source>
</evidence>
<dbReference type="GO" id="GO:0005829">
    <property type="term" value="C:cytosol"/>
    <property type="evidence" value="ECO:0007669"/>
    <property type="project" value="TreeGrafter"/>
</dbReference>
<name>A0A9Q4KTD1_9BACT</name>
<evidence type="ECO:0000313" key="2">
    <source>
        <dbReference type="EMBL" id="MCZ6162403.1"/>
    </source>
</evidence>
<protein>
    <submittedName>
        <fullName evidence="2">CreA family protein</fullName>
    </submittedName>
</protein>
<gene>
    <name evidence="2" type="ORF">O6B92_08690</name>
</gene>